<comment type="caution">
    <text evidence="2">The sequence shown here is derived from an EMBL/GenBank/DDBJ whole genome shotgun (WGS) entry which is preliminary data.</text>
</comment>
<dbReference type="Proteomes" id="UP000616769">
    <property type="component" value="Unassembled WGS sequence"/>
</dbReference>
<dbReference type="AlphaFoldDB" id="A0A132AE93"/>
<proteinExistence type="predicted"/>
<organism evidence="2 3">
    <name type="scientific">Sarcoptes scabiei</name>
    <name type="common">Itch mite</name>
    <name type="synonym">Acarus scabiei</name>
    <dbReference type="NCBI Taxonomy" id="52283"/>
    <lineage>
        <taxon>Eukaryota</taxon>
        <taxon>Metazoa</taxon>
        <taxon>Ecdysozoa</taxon>
        <taxon>Arthropoda</taxon>
        <taxon>Chelicerata</taxon>
        <taxon>Arachnida</taxon>
        <taxon>Acari</taxon>
        <taxon>Acariformes</taxon>
        <taxon>Sarcoptiformes</taxon>
        <taxon>Astigmata</taxon>
        <taxon>Psoroptidia</taxon>
        <taxon>Sarcoptoidea</taxon>
        <taxon>Sarcoptidae</taxon>
        <taxon>Sarcoptinae</taxon>
        <taxon>Sarcoptes</taxon>
    </lineage>
</organism>
<dbReference type="EMBL" id="JXLN01013349">
    <property type="protein sequence ID" value="KPM09304.1"/>
    <property type="molecule type" value="Genomic_DNA"/>
</dbReference>
<evidence type="ECO:0000256" key="1">
    <source>
        <dbReference type="SAM" id="MobiDB-lite"/>
    </source>
</evidence>
<gene>
    <name evidence="2" type="ORF">QR98_0078380</name>
</gene>
<feature type="region of interest" description="Disordered" evidence="1">
    <location>
        <begin position="15"/>
        <end position="36"/>
    </location>
</feature>
<dbReference type="VEuPathDB" id="VectorBase:SSCA005810"/>
<reference evidence="2 3" key="1">
    <citation type="journal article" date="2015" name="Parasit. Vectors">
        <title>Draft genome of the scabies mite.</title>
        <authorList>
            <person name="Rider S.D.Jr."/>
            <person name="Morgan M.S."/>
            <person name="Arlian L.G."/>
        </authorList>
    </citation>
    <scope>NUCLEOTIDE SEQUENCE [LARGE SCALE GENOMIC DNA]</scope>
    <source>
        <strain evidence="2">Arlian Lab</strain>
    </source>
</reference>
<accession>A0A132AE93</accession>
<evidence type="ECO:0000313" key="3">
    <source>
        <dbReference type="Proteomes" id="UP000616769"/>
    </source>
</evidence>
<protein>
    <submittedName>
        <fullName evidence="2">Uncharacterized protein</fullName>
    </submittedName>
</protein>
<evidence type="ECO:0000313" key="2">
    <source>
        <dbReference type="EMBL" id="KPM09304.1"/>
    </source>
</evidence>
<feature type="region of interest" description="Disordered" evidence="1">
    <location>
        <begin position="201"/>
        <end position="221"/>
    </location>
</feature>
<sequence length="412" mass="46675">MAYSWIMVLVQSKRRSRKKRLKSLETSPEERQSQTEAIKLTITTGLNPKAIVEQDSSNEMMEPWKIEKLTLGSSASELEANRPELIELKRGNDTIKVTITSIEPKRTPKTLMMAIDEKKSLPKEIHSKVVRSEPKFNNKSINKIERKITDPPTIKIIKSNSMKSKPLHSIKGKHSPLIDAQKQSLSLLAKDRKAIEEIQQSAKHLEDSTSKSLKPSQSSALQSSKLPITLKDFNKKDFVESKSFDKSQMTTKSSQPKQLPLLATKPVILTEESKKLQPNSPYTKVFPSVKLEEMKPKTIIDSMPSPIKMDKTSPLLVQNHIDPQSFKKENKIDSTWTSKTWKSHDFHPLENDKVMKKLDLKSTTESKSIESLKKTPTLTSVISKSTEIDPKINMLKTRGENLIKSNDPKSQS</sequence>
<feature type="region of interest" description="Disordered" evidence="1">
    <location>
        <begin position="392"/>
        <end position="412"/>
    </location>
</feature>
<feature type="compositionally biased region" description="Low complexity" evidence="1">
    <location>
        <begin position="210"/>
        <end position="221"/>
    </location>
</feature>
<name>A0A132AE93_SARSC</name>